<accession>I2Q187</accession>
<organism evidence="9">
    <name type="scientific">Desulfovibrio sp. U5L</name>
    <dbReference type="NCBI Taxonomy" id="596152"/>
    <lineage>
        <taxon>Bacteria</taxon>
        <taxon>Pseudomonadati</taxon>
        <taxon>Thermodesulfobacteriota</taxon>
        <taxon>Desulfovibrionia</taxon>
        <taxon>Desulfovibrionales</taxon>
        <taxon>Desulfovibrionaceae</taxon>
        <taxon>Desulfovibrio</taxon>
    </lineage>
</organism>
<feature type="transmembrane region" description="Helical" evidence="8">
    <location>
        <begin position="281"/>
        <end position="301"/>
    </location>
</feature>
<evidence type="ECO:0000256" key="5">
    <source>
        <dbReference type="ARBA" id="ARBA00022989"/>
    </source>
</evidence>
<keyword evidence="2" id="KW-1003">Cell membrane</keyword>
<evidence type="ECO:0000313" key="9">
    <source>
        <dbReference type="EMBL" id="EIG53543.1"/>
    </source>
</evidence>
<evidence type="ECO:0000256" key="4">
    <source>
        <dbReference type="ARBA" id="ARBA00022692"/>
    </source>
</evidence>
<comment type="similarity">
    <text evidence="7">Belongs to the glycosyltransferase 87 family.</text>
</comment>
<feature type="transmembrane region" description="Helical" evidence="8">
    <location>
        <begin position="108"/>
        <end position="128"/>
    </location>
</feature>
<dbReference type="eggNOG" id="ENOG50312PX">
    <property type="taxonomic scope" value="Bacteria"/>
</dbReference>
<dbReference type="GO" id="GO:0005886">
    <property type="term" value="C:plasma membrane"/>
    <property type="evidence" value="ECO:0007669"/>
    <property type="project" value="UniProtKB-SubCell"/>
</dbReference>
<feature type="transmembrane region" description="Helical" evidence="8">
    <location>
        <begin position="184"/>
        <end position="209"/>
    </location>
</feature>
<dbReference type="OrthoDB" id="5456863at2"/>
<dbReference type="GO" id="GO:0016758">
    <property type="term" value="F:hexosyltransferase activity"/>
    <property type="evidence" value="ECO:0007669"/>
    <property type="project" value="InterPro"/>
</dbReference>
<keyword evidence="3" id="KW-0808">Transferase</keyword>
<evidence type="ECO:0000256" key="6">
    <source>
        <dbReference type="ARBA" id="ARBA00023136"/>
    </source>
</evidence>
<dbReference type="EMBL" id="JH600068">
    <property type="protein sequence ID" value="EIG53543.1"/>
    <property type="molecule type" value="Genomic_DNA"/>
</dbReference>
<gene>
    <name evidence="9" type="ORF">DesU5LDRAFT_1866</name>
</gene>
<evidence type="ECO:0000256" key="3">
    <source>
        <dbReference type="ARBA" id="ARBA00022679"/>
    </source>
</evidence>
<proteinExistence type="inferred from homology"/>
<evidence type="ECO:0000256" key="7">
    <source>
        <dbReference type="ARBA" id="ARBA00024033"/>
    </source>
</evidence>
<sequence>MSRILTPWRLRVYPRLLLAAMALAVAFTLATGQGARIVSGRLGGDFAEFYAAGRLLANAPRSAAGLYDPARQRAAQADLMPDGQAVFVPFAYPPQFALPYALLTVLPYPAAFAAHLAAMGGLLFLAVALACRESARTRGYVPAVFCAAVLFYPIFRALLGGQNTPLTLALAAGAWALERRGRPVLAGLCLAALCYKPQFGLGLLGLYFLAGRWRMVLAGLAGAALVFAGNTVIFGPDWATRWFTYAHWVVSTSLAMEGEKAISFIGVCRALLWASPQAALFLGYGLALATAVLCGAAFWTLRGRPVGLAHLGLAGAGLVLVAPHAYYYDAGLLFFGGLALLDSGRRQAPAWVLGLWLAGLAQAVAWPLGLSPLFPAALACFWLCLVPFPGRPGRHAPVAGPAPGSDRP</sequence>
<dbReference type="InterPro" id="IPR018584">
    <property type="entry name" value="GT87"/>
</dbReference>
<keyword evidence="5 8" id="KW-1133">Transmembrane helix</keyword>
<feature type="transmembrane region" description="Helical" evidence="8">
    <location>
        <begin position="308"/>
        <end position="328"/>
    </location>
</feature>
<evidence type="ECO:0000256" key="2">
    <source>
        <dbReference type="ARBA" id="ARBA00022475"/>
    </source>
</evidence>
<protein>
    <submittedName>
        <fullName evidence="9">Uncharacterized protein</fullName>
    </submittedName>
</protein>
<evidence type="ECO:0000256" key="8">
    <source>
        <dbReference type="SAM" id="Phobius"/>
    </source>
</evidence>
<dbReference type="Pfam" id="PF09594">
    <property type="entry name" value="GT87"/>
    <property type="match status" value="1"/>
</dbReference>
<dbReference type="STRING" id="596152.DesU5LDRAFT_1866"/>
<dbReference type="AlphaFoldDB" id="I2Q187"/>
<keyword evidence="4 8" id="KW-0812">Transmembrane</keyword>
<keyword evidence="6 8" id="KW-0472">Membrane</keyword>
<name>I2Q187_9BACT</name>
<feature type="transmembrane region" description="Helical" evidence="8">
    <location>
        <begin position="140"/>
        <end position="159"/>
    </location>
</feature>
<comment type="subcellular location">
    <subcellularLocation>
        <location evidence="1">Cell membrane</location>
        <topology evidence="1">Multi-pass membrane protein</topology>
    </subcellularLocation>
</comment>
<reference evidence="9" key="1">
    <citation type="submission" date="2011-11" db="EMBL/GenBank/DDBJ databases">
        <title>Improved High-Quality Draft sequence of Desulfovibrio sp. U5L.</title>
        <authorList>
            <consortium name="US DOE Joint Genome Institute"/>
            <person name="Lucas S."/>
            <person name="Han J."/>
            <person name="Lapidus A."/>
            <person name="Cheng J.-F."/>
            <person name="Goodwin L."/>
            <person name="Pitluck S."/>
            <person name="Peters L."/>
            <person name="Ovchinnikova G."/>
            <person name="Held B."/>
            <person name="Detter J.C."/>
            <person name="Han C."/>
            <person name="Tapia R."/>
            <person name="Land M."/>
            <person name="Hauser L."/>
            <person name="Kyrpides N."/>
            <person name="Ivanova N."/>
            <person name="Pagani I."/>
            <person name="Gabster J."/>
            <person name="Walker C."/>
            <person name="Stolyar S."/>
            <person name="Stahl D."/>
            <person name="Arkin A."/>
            <person name="Dehal P."/>
            <person name="Hazen T."/>
            <person name="Woyke T."/>
        </authorList>
    </citation>
    <scope>NUCLEOTIDE SEQUENCE [LARGE SCALE GENOMIC DNA]</scope>
    <source>
        <strain evidence="9">U5L</strain>
    </source>
</reference>
<feature type="transmembrane region" description="Helical" evidence="8">
    <location>
        <begin position="216"/>
        <end position="235"/>
    </location>
</feature>
<feature type="transmembrane region" description="Helical" evidence="8">
    <location>
        <begin position="373"/>
        <end position="390"/>
    </location>
</feature>
<evidence type="ECO:0000256" key="1">
    <source>
        <dbReference type="ARBA" id="ARBA00004651"/>
    </source>
</evidence>
<dbReference type="HOGENOM" id="CLU_673922_0_0_7"/>